<proteinExistence type="predicted"/>
<gene>
    <name evidence="2" type="ORF">Anapl_01421</name>
</gene>
<evidence type="ECO:0000313" key="2">
    <source>
        <dbReference type="EMBL" id="EOB04529.1"/>
    </source>
</evidence>
<reference evidence="3" key="1">
    <citation type="journal article" date="2013" name="Nat. Genet.">
        <title>The duck genome and transcriptome provide insight into an avian influenza virus reservoir species.</title>
        <authorList>
            <person name="Huang Y."/>
            <person name="Li Y."/>
            <person name="Burt D.W."/>
            <person name="Chen H."/>
            <person name="Zhang Y."/>
            <person name="Qian W."/>
            <person name="Kim H."/>
            <person name="Gan S."/>
            <person name="Zhao Y."/>
            <person name="Li J."/>
            <person name="Yi K."/>
            <person name="Feng H."/>
            <person name="Zhu P."/>
            <person name="Li B."/>
            <person name="Liu Q."/>
            <person name="Fairley S."/>
            <person name="Magor K.E."/>
            <person name="Du Z."/>
            <person name="Hu X."/>
            <person name="Goodman L."/>
            <person name="Tafer H."/>
            <person name="Vignal A."/>
            <person name="Lee T."/>
            <person name="Kim K.W."/>
            <person name="Sheng Z."/>
            <person name="An Y."/>
            <person name="Searle S."/>
            <person name="Herrero J."/>
            <person name="Groenen M.A."/>
            <person name="Crooijmans R.P."/>
            <person name="Faraut T."/>
            <person name="Cai Q."/>
            <person name="Webster R.G."/>
            <person name="Aldridge J.R."/>
            <person name="Warren W.C."/>
            <person name="Bartschat S."/>
            <person name="Kehr S."/>
            <person name="Marz M."/>
            <person name="Stadler P.F."/>
            <person name="Smith J."/>
            <person name="Kraus R.H."/>
            <person name="Zhao Y."/>
            <person name="Ren L."/>
            <person name="Fei J."/>
            <person name="Morisson M."/>
            <person name="Kaiser P."/>
            <person name="Griffin D.K."/>
            <person name="Rao M."/>
            <person name="Pitel F."/>
            <person name="Wang J."/>
            <person name="Li N."/>
        </authorList>
    </citation>
    <scope>NUCLEOTIDE SEQUENCE [LARGE SCALE GENOMIC DNA]</scope>
</reference>
<dbReference type="Proteomes" id="UP000296049">
    <property type="component" value="Unassembled WGS sequence"/>
</dbReference>
<feature type="region of interest" description="Disordered" evidence="1">
    <location>
        <begin position="83"/>
        <end position="138"/>
    </location>
</feature>
<organism evidence="2 3">
    <name type="scientific">Anas platyrhynchos</name>
    <name type="common">Mallard</name>
    <name type="synonym">Anas boschas</name>
    <dbReference type="NCBI Taxonomy" id="8839"/>
    <lineage>
        <taxon>Eukaryota</taxon>
        <taxon>Metazoa</taxon>
        <taxon>Chordata</taxon>
        <taxon>Craniata</taxon>
        <taxon>Vertebrata</taxon>
        <taxon>Euteleostomi</taxon>
        <taxon>Archelosauria</taxon>
        <taxon>Archosauria</taxon>
        <taxon>Dinosauria</taxon>
        <taxon>Saurischia</taxon>
        <taxon>Theropoda</taxon>
        <taxon>Coelurosauria</taxon>
        <taxon>Aves</taxon>
        <taxon>Neognathae</taxon>
        <taxon>Galloanserae</taxon>
        <taxon>Anseriformes</taxon>
        <taxon>Anatidae</taxon>
        <taxon>Anatinae</taxon>
        <taxon>Anas</taxon>
    </lineage>
</organism>
<feature type="compositionally biased region" description="Basic and acidic residues" evidence="1">
    <location>
        <begin position="120"/>
        <end position="138"/>
    </location>
</feature>
<protein>
    <submittedName>
        <fullName evidence="2">Uncharacterized protein</fullName>
    </submittedName>
</protein>
<dbReference type="AlphaFoldDB" id="R0LFV0"/>
<evidence type="ECO:0000313" key="3">
    <source>
        <dbReference type="Proteomes" id="UP000296049"/>
    </source>
</evidence>
<accession>R0LFV0</accession>
<dbReference type="EMBL" id="KB742781">
    <property type="protein sequence ID" value="EOB04529.1"/>
    <property type="molecule type" value="Genomic_DNA"/>
</dbReference>
<name>R0LFV0_ANAPL</name>
<sequence length="438" mass="48585">MSKTLALKQAVQDWLSGVASSSQQHGRQPSFSISAEFQQKQAFLTSWRRQLLSLGQKNKTEDVMYVIYLISLSYIEGTELFGSDPQTDGKEHSPINRKPHQVYDRENGDVHPFSSPGTDGAKENRSNAEAADKSKAENRELKLSSGLSSLLPFFMCICHIMQQMRRELTACTLSAIIAAAYIQPDCKSELLCMRAACLAINSSRAGEQHWHTSASGEACPADPEGKRSEQAWTGITSILFSSITLKITVMAAEQPFPSLNISPQHAPLSQTAEKGKFHSTCLWHTHPANLFPYVLAPPNKQKFLIFLYNRQGASRAQSTDGMLACMIRLKSGRAQLEEPTMSLLKHKLCCPWAKGRQTGSLIANVQKEPACMRALITGRLQDLQSQSNKAQNTYMQKEQQTFHPDESTMRKIFPTDSQLVSIHSLSISNGPPLSEKLS</sequence>
<keyword evidence="3" id="KW-1185">Reference proteome</keyword>
<evidence type="ECO:0000256" key="1">
    <source>
        <dbReference type="SAM" id="MobiDB-lite"/>
    </source>
</evidence>